<dbReference type="OrthoDB" id="3646957at2759"/>
<reference evidence="4" key="1">
    <citation type="journal article" date="2012" name="PLoS Genet.">
        <title>The genomes of the fungal plant pathogens Cladosporium fulvum and Dothistroma septosporum reveal adaptation to different hosts and lifestyles but also signatures of common ancestry.</title>
        <authorList>
            <person name="de Wit P.J.G.M."/>
            <person name="van der Burgt A."/>
            <person name="Oekmen B."/>
            <person name="Stergiopoulos I."/>
            <person name="Abd-Elsalam K.A."/>
            <person name="Aerts A.L."/>
            <person name="Bahkali A.H."/>
            <person name="Beenen H.G."/>
            <person name="Chettri P."/>
            <person name="Cox M.P."/>
            <person name="Datema E."/>
            <person name="de Vries R.P."/>
            <person name="Dhillon B."/>
            <person name="Ganley A.R."/>
            <person name="Griffiths S.A."/>
            <person name="Guo Y."/>
            <person name="Hamelin R.C."/>
            <person name="Henrissat B."/>
            <person name="Kabir M.S."/>
            <person name="Jashni M.K."/>
            <person name="Kema G."/>
            <person name="Klaubauf S."/>
            <person name="Lapidus A."/>
            <person name="Levasseur A."/>
            <person name="Lindquist E."/>
            <person name="Mehrabi R."/>
            <person name="Ohm R.A."/>
            <person name="Owen T.J."/>
            <person name="Salamov A."/>
            <person name="Schwelm A."/>
            <person name="Schijlen E."/>
            <person name="Sun H."/>
            <person name="van den Burg H.A."/>
            <person name="van Ham R.C.H.J."/>
            <person name="Zhang S."/>
            <person name="Goodwin S.B."/>
            <person name="Grigoriev I.V."/>
            <person name="Collemare J."/>
            <person name="Bradshaw R.E."/>
        </authorList>
    </citation>
    <scope>NUCLEOTIDE SEQUENCE [LARGE SCALE GENOMIC DNA]</scope>
    <source>
        <strain evidence="4">NZE10 / CBS 128990</strain>
    </source>
</reference>
<protein>
    <recommendedName>
        <fullName evidence="2">DUF6604 domain-containing protein</fullName>
    </recommendedName>
</protein>
<sequence>MSGAHLRANANTLATTADRPRPLGPSPLRKVHTDNLVTLDSQVVAATDPTIEIPLAILDVVQVVINGRKAACSWYAAYTARQVSEAVKHIEKSNGRHQYFVDVLQQVLDILKKEAKRRRPKRKKKFDMATAINELSNLYLHLEVEEPEKSCETHAHSRTHCDCLVRIWRSSIKTAHAHTDLSRRIRTAIHASWRTPRAASVCIQCSFLLPCCAWTCTISWMEI</sequence>
<dbReference type="EMBL" id="KB446543">
    <property type="protein sequence ID" value="EME40544.1"/>
    <property type="molecule type" value="Genomic_DNA"/>
</dbReference>
<name>N1PEK1_DOTSN</name>
<organism evidence="3 4">
    <name type="scientific">Dothistroma septosporum (strain NZE10 / CBS 128990)</name>
    <name type="common">Red band needle blight fungus</name>
    <name type="synonym">Mycosphaerella pini</name>
    <dbReference type="NCBI Taxonomy" id="675120"/>
    <lineage>
        <taxon>Eukaryota</taxon>
        <taxon>Fungi</taxon>
        <taxon>Dikarya</taxon>
        <taxon>Ascomycota</taxon>
        <taxon>Pezizomycotina</taxon>
        <taxon>Dothideomycetes</taxon>
        <taxon>Dothideomycetidae</taxon>
        <taxon>Mycosphaerellales</taxon>
        <taxon>Mycosphaerellaceae</taxon>
        <taxon>Dothistroma</taxon>
    </lineage>
</organism>
<feature type="domain" description="DUF6604" evidence="2">
    <location>
        <begin position="8"/>
        <end position="156"/>
    </location>
</feature>
<dbReference type="PANTHER" id="PTHR38795">
    <property type="entry name" value="DUF6604 DOMAIN-CONTAINING PROTEIN"/>
    <property type="match status" value="1"/>
</dbReference>
<dbReference type="HOGENOM" id="CLU_1240116_0_0_1"/>
<dbReference type="STRING" id="675120.N1PEK1"/>
<dbReference type="InterPro" id="IPR046539">
    <property type="entry name" value="DUF6604"/>
</dbReference>
<accession>N1PEK1</accession>
<dbReference type="AlphaFoldDB" id="N1PEK1"/>
<proteinExistence type="predicted"/>
<reference evidence="3 4" key="2">
    <citation type="journal article" date="2012" name="PLoS Pathog.">
        <title>Diverse lifestyles and strategies of plant pathogenesis encoded in the genomes of eighteen Dothideomycetes fungi.</title>
        <authorList>
            <person name="Ohm R.A."/>
            <person name="Feau N."/>
            <person name="Henrissat B."/>
            <person name="Schoch C.L."/>
            <person name="Horwitz B.A."/>
            <person name="Barry K.W."/>
            <person name="Condon B.J."/>
            <person name="Copeland A.C."/>
            <person name="Dhillon B."/>
            <person name="Glaser F."/>
            <person name="Hesse C.N."/>
            <person name="Kosti I."/>
            <person name="LaButti K."/>
            <person name="Lindquist E.A."/>
            <person name="Lucas S."/>
            <person name="Salamov A.A."/>
            <person name="Bradshaw R.E."/>
            <person name="Ciuffetti L."/>
            <person name="Hamelin R.C."/>
            <person name="Kema G.H.J."/>
            <person name="Lawrence C."/>
            <person name="Scott J.A."/>
            <person name="Spatafora J.W."/>
            <person name="Turgeon B.G."/>
            <person name="de Wit P.J.G.M."/>
            <person name="Zhong S."/>
            <person name="Goodwin S.B."/>
            <person name="Grigoriev I.V."/>
        </authorList>
    </citation>
    <scope>NUCLEOTIDE SEQUENCE [LARGE SCALE GENOMIC DNA]</scope>
    <source>
        <strain evidence="4">NZE10 / CBS 128990</strain>
    </source>
</reference>
<evidence type="ECO:0000313" key="3">
    <source>
        <dbReference type="EMBL" id="EME40544.1"/>
    </source>
</evidence>
<evidence type="ECO:0000313" key="4">
    <source>
        <dbReference type="Proteomes" id="UP000016933"/>
    </source>
</evidence>
<feature type="region of interest" description="Disordered" evidence="1">
    <location>
        <begin position="10"/>
        <end position="30"/>
    </location>
</feature>
<dbReference type="Proteomes" id="UP000016933">
    <property type="component" value="Unassembled WGS sequence"/>
</dbReference>
<evidence type="ECO:0000256" key="1">
    <source>
        <dbReference type="SAM" id="MobiDB-lite"/>
    </source>
</evidence>
<dbReference type="Pfam" id="PF20253">
    <property type="entry name" value="DUF6604"/>
    <property type="match status" value="1"/>
</dbReference>
<dbReference type="PANTHER" id="PTHR38795:SF1">
    <property type="entry name" value="DUF6604 DOMAIN-CONTAINING PROTEIN"/>
    <property type="match status" value="1"/>
</dbReference>
<evidence type="ECO:0000259" key="2">
    <source>
        <dbReference type="Pfam" id="PF20253"/>
    </source>
</evidence>
<gene>
    <name evidence="3" type="ORF">DOTSEDRAFT_74188</name>
</gene>
<keyword evidence="4" id="KW-1185">Reference proteome</keyword>